<accession>A0ABT9EGQ2</accession>
<gene>
    <name evidence="2" type="ORF">Q5H91_01065</name>
</gene>
<dbReference type="RefSeq" id="WP_305171378.1">
    <property type="nucleotide sequence ID" value="NZ_JAUUDS010000001.1"/>
</dbReference>
<feature type="chain" id="PRO_5046234554" evidence="1">
    <location>
        <begin position="19"/>
        <end position="212"/>
    </location>
</feature>
<reference evidence="2 3" key="1">
    <citation type="submission" date="2023-07" db="EMBL/GenBank/DDBJ databases">
        <authorList>
            <person name="Kim M.K."/>
        </authorList>
    </citation>
    <scope>NUCLEOTIDE SEQUENCE [LARGE SCALE GENOMIC DNA]</scope>
    <source>
        <strain evidence="2 3">KR1UV-12</strain>
    </source>
</reference>
<sequence>MMHRNLILTCLAPAVALAGCAGTKNRGIESVHQPVVGRSDYQLDLGAPGGRLAAGEQQRLTGWLTGLHAGYGDRVAVDDPAGRNPEARDAVSSVVAGFGLLLADETPPSAAPVQPGTVRVVVSRMRADVPHCNDWSRDSSVDYEQNTSSFYGCAVNGNLAAMAANPQDLVHGAGNSRGSDPMIVYKSIDLYRKAAPSGGGGTTVKAESAGGK</sequence>
<dbReference type="PROSITE" id="PS51257">
    <property type="entry name" value="PROKAR_LIPOPROTEIN"/>
    <property type="match status" value="1"/>
</dbReference>
<evidence type="ECO:0000313" key="2">
    <source>
        <dbReference type="EMBL" id="MDP1025793.1"/>
    </source>
</evidence>
<organism evidence="2 3">
    <name type="scientific">Sphingomonas aurea</name>
    <dbReference type="NCBI Taxonomy" id="3063994"/>
    <lineage>
        <taxon>Bacteria</taxon>
        <taxon>Pseudomonadati</taxon>
        <taxon>Pseudomonadota</taxon>
        <taxon>Alphaproteobacteria</taxon>
        <taxon>Sphingomonadales</taxon>
        <taxon>Sphingomonadaceae</taxon>
        <taxon>Sphingomonas</taxon>
    </lineage>
</organism>
<proteinExistence type="predicted"/>
<name>A0ABT9EGQ2_9SPHN</name>
<keyword evidence="3" id="KW-1185">Reference proteome</keyword>
<dbReference type="EMBL" id="JAUUDS010000001">
    <property type="protein sequence ID" value="MDP1025793.1"/>
    <property type="molecule type" value="Genomic_DNA"/>
</dbReference>
<dbReference type="Proteomes" id="UP001230685">
    <property type="component" value="Unassembled WGS sequence"/>
</dbReference>
<protein>
    <submittedName>
        <fullName evidence="2">CpaD family pilus assembly protein</fullName>
    </submittedName>
</protein>
<keyword evidence="1" id="KW-0732">Signal</keyword>
<feature type="signal peptide" evidence="1">
    <location>
        <begin position="1"/>
        <end position="18"/>
    </location>
</feature>
<evidence type="ECO:0000313" key="3">
    <source>
        <dbReference type="Proteomes" id="UP001230685"/>
    </source>
</evidence>
<dbReference type="InterPro" id="IPR019027">
    <property type="entry name" value="Pilus_biogenesis_CpaD-related"/>
</dbReference>
<evidence type="ECO:0000256" key="1">
    <source>
        <dbReference type="SAM" id="SignalP"/>
    </source>
</evidence>
<comment type="caution">
    <text evidence="2">The sequence shown here is derived from an EMBL/GenBank/DDBJ whole genome shotgun (WGS) entry which is preliminary data.</text>
</comment>
<dbReference type="Pfam" id="PF09476">
    <property type="entry name" value="Pilus_CpaD"/>
    <property type="match status" value="1"/>
</dbReference>